<dbReference type="Proteomes" id="UP000077266">
    <property type="component" value="Unassembled WGS sequence"/>
</dbReference>
<feature type="compositionally biased region" description="Low complexity" evidence="2">
    <location>
        <begin position="234"/>
        <end position="244"/>
    </location>
</feature>
<organism evidence="3 4">
    <name type="scientific">Exidia glandulosa HHB12029</name>
    <dbReference type="NCBI Taxonomy" id="1314781"/>
    <lineage>
        <taxon>Eukaryota</taxon>
        <taxon>Fungi</taxon>
        <taxon>Dikarya</taxon>
        <taxon>Basidiomycota</taxon>
        <taxon>Agaricomycotina</taxon>
        <taxon>Agaricomycetes</taxon>
        <taxon>Auriculariales</taxon>
        <taxon>Exidiaceae</taxon>
        <taxon>Exidia</taxon>
    </lineage>
</organism>
<dbReference type="AlphaFoldDB" id="A0A166AAW5"/>
<proteinExistence type="predicted"/>
<reference evidence="3 4" key="1">
    <citation type="journal article" date="2016" name="Mol. Biol. Evol.">
        <title>Comparative Genomics of Early-Diverging Mushroom-Forming Fungi Provides Insights into the Origins of Lignocellulose Decay Capabilities.</title>
        <authorList>
            <person name="Nagy L.G."/>
            <person name="Riley R."/>
            <person name="Tritt A."/>
            <person name="Adam C."/>
            <person name="Daum C."/>
            <person name="Floudas D."/>
            <person name="Sun H."/>
            <person name="Yadav J.S."/>
            <person name="Pangilinan J."/>
            <person name="Larsson K.H."/>
            <person name="Matsuura K."/>
            <person name="Barry K."/>
            <person name="Labutti K."/>
            <person name="Kuo R."/>
            <person name="Ohm R.A."/>
            <person name="Bhattacharya S.S."/>
            <person name="Shirouzu T."/>
            <person name="Yoshinaga Y."/>
            <person name="Martin F.M."/>
            <person name="Grigoriev I.V."/>
            <person name="Hibbett D.S."/>
        </authorList>
    </citation>
    <scope>NUCLEOTIDE SEQUENCE [LARGE SCALE GENOMIC DNA]</scope>
    <source>
        <strain evidence="3 4">HHB12029</strain>
    </source>
</reference>
<feature type="coiled-coil region" evidence="1">
    <location>
        <begin position="127"/>
        <end position="154"/>
    </location>
</feature>
<keyword evidence="1" id="KW-0175">Coiled coil</keyword>
<feature type="region of interest" description="Disordered" evidence="2">
    <location>
        <begin position="224"/>
        <end position="257"/>
    </location>
</feature>
<evidence type="ECO:0000313" key="4">
    <source>
        <dbReference type="Proteomes" id="UP000077266"/>
    </source>
</evidence>
<dbReference type="EMBL" id="KV426053">
    <property type="protein sequence ID" value="KZV90229.1"/>
    <property type="molecule type" value="Genomic_DNA"/>
</dbReference>
<evidence type="ECO:0000256" key="2">
    <source>
        <dbReference type="SAM" id="MobiDB-lite"/>
    </source>
</evidence>
<accession>A0A166AAW5</accession>
<dbReference type="InParanoid" id="A0A166AAW5"/>
<gene>
    <name evidence="3" type="ORF">EXIGLDRAFT_837928</name>
</gene>
<sequence>MVAPIALEQFFPTPLPSPAPGMGIDPHAPTFVGSVSKLLKTSLDARRRSDDTLLARVRSETVRGMEVYRLHLVEDEIRYRRDEETVVLGGIAKLLTRLMEKEKIDMAGLDNEAAAKRTQENDELNRLAREKAIVADMERRAKAADREAERVRKEARNRDFGRRVVAPLRSLGTQPATYPGTPGVQRLPTRLDRDIPRRRTFSNGLDIDKAKAVFETCKNVANEHRRRREEESQDFSFTSSFSEDSIMEEDEDSDVDDDENEITIHPGNIHLLDAPLILTAPAAPRPGEIDLLFLKKEWLKARTSVDIATHEWECQKAQHAYGALWTSIKTASGPLCEPLTFETFPWPMVTAPGAPYDIEVKDVVEFLFSGAKSSAQRQKALDNALKLWHADNFVRLGVVNHICKSDVELVKTGQMIVFSVLQELAGYNFGKA</sequence>
<name>A0A166AAW5_EXIGL</name>
<dbReference type="OrthoDB" id="3326475at2759"/>
<evidence type="ECO:0000313" key="3">
    <source>
        <dbReference type="EMBL" id="KZV90229.1"/>
    </source>
</evidence>
<feature type="compositionally biased region" description="Acidic residues" evidence="2">
    <location>
        <begin position="245"/>
        <end position="257"/>
    </location>
</feature>
<protein>
    <submittedName>
        <fullName evidence="3">Uncharacterized protein</fullName>
    </submittedName>
</protein>
<evidence type="ECO:0000256" key="1">
    <source>
        <dbReference type="SAM" id="Coils"/>
    </source>
</evidence>
<keyword evidence="4" id="KW-1185">Reference proteome</keyword>